<dbReference type="FunFam" id="1.20.1250.20:FF:000011">
    <property type="entry name" value="MFS multidrug transporter, putative"/>
    <property type="match status" value="1"/>
</dbReference>
<dbReference type="EMBL" id="LSBJ02000011">
    <property type="protein sequence ID" value="OAQ59419.1"/>
    <property type="molecule type" value="Genomic_DNA"/>
</dbReference>
<feature type="transmembrane region" description="Helical" evidence="6">
    <location>
        <begin position="67"/>
        <end position="91"/>
    </location>
</feature>
<proteinExistence type="predicted"/>
<keyword evidence="4 6" id="KW-0472">Membrane</keyword>
<evidence type="ECO:0000256" key="3">
    <source>
        <dbReference type="ARBA" id="ARBA00022989"/>
    </source>
</evidence>
<feature type="domain" description="Major facilitator superfamily (MFS) profile" evidence="7">
    <location>
        <begin position="69"/>
        <end position="499"/>
    </location>
</feature>
<dbReference type="Pfam" id="PF07690">
    <property type="entry name" value="MFS_1"/>
    <property type="match status" value="1"/>
</dbReference>
<feature type="transmembrane region" description="Helical" evidence="6">
    <location>
        <begin position="196"/>
        <end position="218"/>
    </location>
</feature>
<dbReference type="AlphaFoldDB" id="A0A179F2W4"/>
<feature type="transmembrane region" description="Helical" evidence="6">
    <location>
        <begin position="375"/>
        <end position="397"/>
    </location>
</feature>
<dbReference type="GO" id="GO:0022857">
    <property type="term" value="F:transmembrane transporter activity"/>
    <property type="evidence" value="ECO:0007669"/>
    <property type="project" value="InterPro"/>
</dbReference>
<dbReference type="KEGG" id="pchm:VFPPC_10477"/>
<dbReference type="OrthoDB" id="6770063at2759"/>
<dbReference type="RefSeq" id="XP_018137443.1">
    <property type="nucleotide sequence ID" value="XM_018288844.1"/>
</dbReference>
<evidence type="ECO:0000313" key="9">
    <source>
        <dbReference type="Proteomes" id="UP000078397"/>
    </source>
</evidence>
<feature type="transmembrane region" description="Helical" evidence="6">
    <location>
        <begin position="224"/>
        <end position="244"/>
    </location>
</feature>
<gene>
    <name evidence="8" type="ORF">VFPPC_10477</name>
</gene>
<dbReference type="InterPro" id="IPR020846">
    <property type="entry name" value="MFS_dom"/>
</dbReference>
<dbReference type="GO" id="GO:0016020">
    <property type="term" value="C:membrane"/>
    <property type="evidence" value="ECO:0007669"/>
    <property type="project" value="UniProtKB-SubCell"/>
</dbReference>
<dbReference type="PANTHER" id="PTHR23502:SF60">
    <property type="entry name" value="MAJOR FACILITATOR SUPERFAMILY (MFS) PROFILE DOMAIN-CONTAINING PROTEIN-RELATED"/>
    <property type="match status" value="1"/>
</dbReference>
<dbReference type="SUPFAM" id="SSF103473">
    <property type="entry name" value="MFS general substrate transporter"/>
    <property type="match status" value="1"/>
</dbReference>
<name>A0A179F2W4_METCM</name>
<comment type="subcellular location">
    <subcellularLocation>
        <location evidence="1">Membrane</location>
        <topology evidence="1">Multi-pass membrane protein</topology>
    </subcellularLocation>
</comment>
<evidence type="ECO:0000256" key="2">
    <source>
        <dbReference type="ARBA" id="ARBA00022692"/>
    </source>
</evidence>
<feature type="transmembrane region" description="Helical" evidence="6">
    <location>
        <begin position="335"/>
        <end position="355"/>
    </location>
</feature>
<keyword evidence="2 6" id="KW-0812">Transmembrane</keyword>
<feature type="transmembrane region" description="Helical" evidence="6">
    <location>
        <begin position="437"/>
        <end position="459"/>
    </location>
</feature>
<keyword evidence="3 6" id="KW-1133">Transmembrane helix</keyword>
<feature type="transmembrane region" description="Helical" evidence="6">
    <location>
        <begin position="471"/>
        <end position="494"/>
    </location>
</feature>
<evidence type="ECO:0000256" key="4">
    <source>
        <dbReference type="ARBA" id="ARBA00023136"/>
    </source>
</evidence>
<feature type="transmembrane region" description="Helical" evidence="6">
    <location>
        <begin position="103"/>
        <end position="124"/>
    </location>
</feature>
<organism evidence="8 9">
    <name type="scientific">Pochonia chlamydosporia 170</name>
    <dbReference type="NCBI Taxonomy" id="1380566"/>
    <lineage>
        <taxon>Eukaryota</taxon>
        <taxon>Fungi</taxon>
        <taxon>Dikarya</taxon>
        <taxon>Ascomycota</taxon>
        <taxon>Pezizomycotina</taxon>
        <taxon>Sordariomycetes</taxon>
        <taxon>Hypocreomycetidae</taxon>
        <taxon>Hypocreales</taxon>
        <taxon>Clavicipitaceae</taxon>
        <taxon>Pochonia</taxon>
    </lineage>
</organism>
<keyword evidence="5" id="KW-0325">Glycoprotein</keyword>
<comment type="caution">
    <text evidence="8">The sequence shown here is derived from an EMBL/GenBank/DDBJ whole genome shotgun (WGS) entry which is preliminary data.</text>
</comment>
<dbReference type="Gene3D" id="1.20.1250.20">
    <property type="entry name" value="MFS general substrate transporter like domains"/>
    <property type="match status" value="1"/>
</dbReference>
<dbReference type="STRING" id="1380566.A0A179F2W4"/>
<dbReference type="GeneID" id="28852838"/>
<dbReference type="InterPro" id="IPR011701">
    <property type="entry name" value="MFS"/>
</dbReference>
<evidence type="ECO:0000313" key="8">
    <source>
        <dbReference type="EMBL" id="OAQ59419.1"/>
    </source>
</evidence>
<keyword evidence="9" id="KW-1185">Reference proteome</keyword>
<dbReference type="InterPro" id="IPR036259">
    <property type="entry name" value="MFS_trans_sf"/>
</dbReference>
<feature type="transmembrane region" description="Helical" evidence="6">
    <location>
        <begin position="309"/>
        <end position="328"/>
    </location>
</feature>
<accession>A0A179F2W4</accession>
<dbReference type="PANTHER" id="PTHR23502">
    <property type="entry name" value="MAJOR FACILITATOR SUPERFAMILY"/>
    <property type="match status" value="1"/>
</dbReference>
<protein>
    <submittedName>
        <fullName evidence="8">Multidrug resistance protein</fullName>
    </submittedName>
</protein>
<feature type="transmembrane region" description="Helical" evidence="6">
    <location>
        <begin position="130"/>
        <end position="154"/>
    </location>
</feature>
<dbReference type="PROSITE" id="PS50850">
    <property type="entry name" value="MFS"/>
    <property type="match status" value="1"/>
</dbReference>
<dbReference type="Proteomes" id="UP000078397">
    <property type="component" value="Unassembled WGS sequence"/>
</dbReference>
<sequence length="507" mass="56399">MNHDSMIPAWAESRSGDLEGGDADSNGVLLSNGTYSHKLQDNEPVVVTWEGPLDPENPMNWSWRKKWITTILVSCFTFISPFSSTMVTPALDDISRDLNVPNGFMQQLVMSIFLLGYAQGPFVLAPLSEIFGRAIVLQSANLMYLVFNLACGFAQTKQQLLAFRFLSGVGGSAPQAICNGVLADCWRKEERGKGQAIYGMLTFMGPVVAPIVGAYISLHTSWRWIFWSTSAFDLLIQVAAFLFLRETYAKRILSQKAKKLTKHTGKEHVTEESRTLFQILRRRMFVPFIMLFAHPAVQAPSLYRAYLYGVMYLVLSTFPIVWVGTYGMEKGTASLHYLSLGVGFIIGLQISHPVIDKLYKHFQRKYNQTDGLPEWRVPPMIIGAILCPIGLFLYGWTAQARTHWIFPDLGCTILSTGLIIAFQSAQAYVVDAYDADYAASAAAAGAFLRTMFGFSFPLFAPKMYEVLGLGWGNSLLAFATIGLGILSPGLLWFYGANLRRWSTLGIV</sequence>
<evidence type="ECO:0000256" key="6">
    <source>
        <dbReference type="SAM" id="Phobius"/>
    </source>
</evidence>
<evidence type="ECO:0000256" key="1">
    <source>
        <dbReference type="ARBA" id="ARBA00004141"/>
    </source>
</evidence>
<reference evidence="8 9" key="1">
    <citation type="journal article" date="2016" name="PLoS Pathog.">
        <title>Biosynthesis of antibiotic leucinostatins in bio-control fungus Purpureocillium lilacinum and their inhibition on phytophthora revealed by genome mining.</title>
        <authorList>
            <person name="Wang G."/>
            <person name="Liu Z."/>
            <person name="Lin R."/>
            <person name="Li E."/>
            <person name="Mao Z."/>
            <person name="Ling J."/>
            <person name="Yang Y."/>
            <person name="Yin W.B."/>
            <person name="Xie B."/>
        </authorList>
    </citation>
    <scope>NUCLEOTIDE SEQUENCE [LARGE SCALE GENOMIC DNA]</scope>
    <source>
        <strain evidence="8">170</strain>
    </source>
</reference>
<feature type="transmembrane region" description="Helical" evidence="6">
    <location>
        <begin position="404"/>
        <end position="425"/>
    </location>
</feature>
<dbReference type="CDD" id="cd17323">
    <property type="entry name" value="MFS_Tpo1_MDR_like"/>
    <property type="match status" value="1"/>
</dbReference>
<evidence type="ECO:0000259" key="7">
    <source>
        <dbReference type="PROSITE" id="PS50850"/>
    </source>
</evidence>
<evidence type="ECO:0000256" key="5">
    <source>
        <dbReference type="ARBA" id="ARBA00023180"/>
    </source>
</evidence>